<keyword evidence="5 8" id="KW-0378">Hydrolase</keyword>
<dbReference type="Pfam" id="PF03009">
    <property type="entry name" value="GDPD"/>
    <property type="match status" value="1"/>
</dbReference>
<dbReference type="GO" id="GO:0008889">
    <property type="term" value="F:glycerophosphodiester phosphodiesterase activity"/>
    <property type="evidence" value="ECO:0007669"/>
    <property type="project" value="UniProtKB-EC"/>
</dbReference>
<accession>A0A840G2U0</accession>
<dbReference type="GO" id="GO:0006629">
    <property type="term" value="P:lipid metabolic process"/>
    <property type="evidence" value="ECO:0007669"/>
    <property type="project" value="InterPro"/>
</dbReference>
<sequence>MQHILPEVGAARAWMSKLSRETGTLRLFIPDGETSTMRTSLQIALTATAALALAACSSTGPSGGSSKLLTLDGNPPLVIAHRGASGYLPEETLEAYARAIELGADVIEMDLISTKDGVLIARHDPNLAISTDVARHPRFASRKKTIKVDGETQTGWFSNDFTLAEIKTLGAISTDAERPQEFNGKYKVPTFQEIIDFAKAKSKETGRTIAIYPETKNPTYFRDLGLPMEDKVIAAINAAGWNSKTAPIYVQSFEPGSLKYMKSKGLNTKLIQLIDGDSVDLKTGAVTFAVPSDRPYDWTKAGDKRNFDAMVTPAGLAEIKKYADGIGPWKRYIVSIKGTIGADGKPVDVNKDGKINDADATSTAPTSLIADAHKAGLFVHPFTFRNESRRLASDYNKDGKNEYGVYYKLGVDGVFTDFTDTALAARADYLKSIGR</sequence>
<dbReference type="SUPFAM" id="SSF51695">
    <property type="entry name" value="PLC-like phosphodiesterases"/>
    <property type="match status" value="1"/>
</dbReference>
<dbReference type="CDD" id="cd08602">
    <property type="entry name" value="GDPD_ScGlpQ1_like"/>
    <property type="match status" value="1"/>
</dbReference>
<keyword evidence="4" id="KW-0319">Glycerol metabolism</keyword>
<keyword evidence="3" id="KW-0732">Signal</keyword>
<dbReference type="EMBL" id="JACIFZ010000004">
    <property type="protein sequence ID" value="MBB4223208.1"/>
    <property type="molecule type" value="Genomic_DNA"/>
</dbReference>
<reference evidence="8 9" key="1">
    <citation type="submission" date="2020-08" db="EMBL/GenBank/DDBJ databases">
        <title>Genomic Encyclopedia of Type Strains, Phase IV (KMG-V): Genome sequencing to study the core and pangenomes of soil and plant-associated prokaryotes.</title>
        <authorList>
            <person name="Whitman W."/>
        </authorList>
    </citation>
    <scope>NUCLEOTIDE SEQUENCE [LARGE SCALE GENOMIC DNA]</scope>
    <source>
        <strain evidence="8 9">34/80</strain>
    </source>
</reference>
<dbReference type="AlphaFoldDB" id="A0A840G2U0"/>
<proteinExistence type="inferred from homology"/>
<dbReference type="PROSITE" id="PS51704">
    <property type="entry name" value="GP_PDE"/>
    <property type="match status" value="1"/>
</dbReference>
<comment type="catalytic activity">
    <reaction evidence="6">
        <text>a sn-glycero-3-phosphodiester + H2O = an alcohol + sn-glycerol 3-phosphate + H(+)</text>
        <dbReference type="Rhea" id="RHEA:12969"/>
        <dbReference type="ChEBI" id="CHEBI:15377"/>
        <dbReference type="ChEBI" id="CHEBI:15378"/>
        <dbReference type="ChEBI" id="CHEBI:30879"/>
        <dbReference type="ChEBI" id="CHEBI:57597"/>
        <dbReference type="ChEBI" id="CHEBI:83408"/>
        <dbReference type="EC" id="3.1.4.46"/>
    </reaction>
</comment>
<dbReference type="InterPro" id="IPR017946">
    <property type="entry name" value="PLC-like_Pdiesterase_TIM-brl"/>
</dbReference>
<evidence type="ECO:0000313" key="9">
    <source>
        <dbReference type="Proteomes" id="UP000524450"/>
    </source>
</evidence>
<dbReference type="PANTHER" id="PTHR43620">
    <property type="entry name" value="GLYCEROPHOSPHORYL DIESTER PHOSPHODIESTERASE"/>
    <property type="match status" value="1"/>
</dbReference>
<protein>
    <recommendedName>
        <fullName evidence="2">glycerophosphodiester phosphodiesterase</fullName>
        <ecNumber evidence="2">3.1.4.46</ecNumber>
    </recommendedName>
</protein>
<feature type="domain" description="GP-PDE" evidence="7">
    <location>
        <begin position="76"/>
        <end position="426"/>
    </location>
</feature>
<comment type="similarity">
    <text evidence="1">Belongs to the glycerophosphoryl diester phosphodiesterase family.</text>
</comment>
<evidence type="ECO:0000256" key="6">
    <source>
        <dbReference type="ARBA" id="ARBA00047512"/>
    </source>
</evidence>
<evidence type="ECO:0000259" key="7">
    <source>
        <dbReference type="PROSITE" id="PS51704"/>
    </source>
</evidence>
<evidence type="ECO:0000256" key="2">
    <source>
        <dbReference type="ARBA" id="ARBA00012247"/>
    </source>
</evidence>
<evidence type="ECO:0000256" key="4">
    <source>
        <dbReference type="ARBA" id="ARBA00022798"/>
    </source>
</evidence>
<dbReference type="InterPro" id="IPR030395">
    <property type="entry name" value="GP_PDE_dom"/>
</dbReference>
<organism evidence="8 9">
    <name type="scientific">Variovorax guangxiensis</name>
    <dbReference type="NCBI Taxonomy" id="1775474"/>
    <lineage>
        <taxon>Bacteria</taxon>
        <taxon>Pseudomonadati</taxon>
        <taxon>Pseudomonadota</taxon>
        <taxon>Betaproteobacteria</taxon>
        <taxon>Burkholderiales</taxon>
        <taxon>Comamonadaceae</taxon>
        <taxon>Variovorax</taxon>
    </lineage>
</organism>
<evidence type="ECO:0000313" key="8">
    <source>
        <dbReference type="EMBL" id="MBB4223208.1"/>
    </source>
</evidence>
<evidence type="ECO:0000256" key="1">
    <source>
        <dbReference type="ARBA" id="ARBA00007277"/>
    </source>
</evidence>
<evidence type="ECO:0000256" key="3">
    <source>
        <dbReference type="ARBA" id="ARBA00022729"/>
    </source>
</evidence>
<dbReference type="Proteomes" id="UP000524450">
    <property type="component" value="Unassembled WGS sequence"/>
</dbReference>
<gene>
    <name evidence="8" type="ORF">GGD71_003990</name>
</gene>
<dbReference type="EC" id="3.1.4.46" evidence="2"/>
<dbReference type="Gene3D" id="3.20.20.190">
    <property type="entry name" value="Phosphatidylinositol (PI) phosphodiesterase"/>
    <property type="match status" value="1"/>
</dbReference>
<evidence type="ECO:0000256" key="5">
    <source>
        <dbReference type="ARBA" id="ARBA00022801"/>
    </source>
</evidence>
<dbReference type="PANTHER" id="PTHR43620:SF7">
    <property type="entry name" value="GLYCEROPHOSPHODIESTER PHOSPHODIESTERASE GDPD5-RELATED"/>
    <property type="match status" value="1"/>
</dbReference>
<name>A0A840G2U0_9BURK</name>
<comment type="caution">
    <text evidence="8">The sequence shown here is derived from an EMBL/GenBank/DDBJ whole genome shotgun (WGS) entry which is preliminary data.</text>
</comment>
<dbReference type="GO" id="GO:0006071">
    <property type="term" value="P:glycerol metabolic process"/>
    <property type="evidence" value="ECO:0007669"/>
    <property type="project" value="UniProtKB-KW"/>
</dbReference>